<protein>
    <recommendedName>
        <fullName evidence="14">Solute carrier family 25 member 51</fullName>
    </recommendedName>
</protein>
<dbReference type="PANTHER" id="PTHR46131:SF1">
    <property type="entry name" value="SD08549P"/>
    <property type="match status" value="1"/>
</dbReference>
<reference evidence="12 13" key="1">
    <citation type="submission" date="2024-01" db="EMBL/GenBank/DDBJ databases">
        <title>The genome of the rayed Mediterranean limpet Patella caerulea (Linnaeus, 1758).</title>
        <authorList>
            <person name="Anh-Thu Weber A."/>
            <person name="Halstead-Nussloch G."/>
        </authorList>
    </citation>
    <scope>NUCLEOTIDE SEQUENCE [LARGE SCALE GENOMIC DNA]</scope>
    <source>
        <strain evidence="12">AATW-2023a</strain>
        <tissue evidence="12">Whole specimen</tissue>
    </source>
</reference>
<dbReference type="PROSITE" id="PS50920">
    <property type="entry name" value="SOLCAR"/>
    <property type="match status" value="3"/>
</dbReference>
<keyword evidence="4 10" id="KW-0812">Transmembrane</keyword>
<keyword evidence="5" id="KW-0677">Repeat</keyword>
<evidence type="ECO:0000313" key="12">
    <source>
        <dbReference type="EMBL" id="KAK6168025.1"/>
    </source>
</evidence>
<evidence type="ECO:0000313" key="13">
    <source>
        <dbReference type="Proteomes" id="UP001347796"/>
    </source>
</evidence>
<evidence type="ECO:0000256" key="7">
    <source>
        <dbReference type="ARBA" id="ARBA00022989"/>
    </source>
</evidence>
<evidence type="ECO:0000256" key="5">
    <source>
        <dbReference type="ARBA" id="ARBA00022737"/>
    </source>
</evidence>
<proteinExistence type="inferred from homology"/>
<dbReference type="GO" id="GO:0005743">
    <property type="term" value="C:mitochondrial inner membrane"/>
    <property type="evidence" value="ECO:0007669"/>
    <property type="project" value="UniProtKB-SubCell"/>
</dbReference>
<dbReference type="InterPro" id="IPR023395">
    <property type="entry name" value="MCP_dom_sf"/>
</dbReference>
<dbReference type="SUPFAM" id="SSF103506">
    <property type="entry name" value="Mitochondrial carrier"/>
    <property type="match status" value="1"/>
</dbReference>
<feature type="repeat" description="Solcar" evidence="10">
    <location>
        <begin position="9"/>
        <end position="89"/>
    </location>
</feature>
<keyword evidence="7" id="KW-1133">Transmembrane helix</keyword>
<dbReference type="Pfam" id="PF00153">
    <property type="entry name" value="Mito_carr"/>
    <property type="match status" value="3"/>
</dbReference>
<keyword evidence="3 11" id="KW-0813">Transport</keyword>
<evidence type="ECO:0000256" key="6">
    <source>
        <dbReference type="ARBA" id="ARBA00022792"/>
    </source>
</evidence>
<feature type="repeat" description="Solcar" evidence="10">
    <location>
        <begin position="192"/>
        <end position="279"/>
    </location>
</feature>
<evidence type="ECO:0000256" key="8">
    <source>
        <dbReference type="ARBA" id="ARBA00023128"/>
    </source>
</evidence>
<evidence type="ECO:0000256" key="1">
    <source>
        <dbReference type="ARBA" id="ARBA00004448"/>
    </source>
</evidence>
<dbReference type="InterPro" id="IPR052465">
    <property type="entry name" value="Mito_NAD+_Carrier"/>
</dbReference>
<evidence type="ECO:0000256" key="11">
    <source>
        <dbReference type="RuleBase" id="RU000488"/>
    </source>
</evidence>
<keyword evidence="8" id="KW-0496">Mitochondrion</keyword>
<evidence type="ECO:0000256" key="9">
    <source>
        <dbReference type="ARBA" id="ARBA00023136"/>
    </source>
</evidence>
<dbReference type="PANTHER" id="PTHR46131">
    <property type="entry name" value="SD08549P"/>
    <property type="match status" value="1"/>
</dbReference>
<keyword evidence="13" id="KW-1185">Reference proteome</keyword>
<comment type="similarity">
    <text evidence="2 11">Belongs to the mitochondrial carrier (TC 2.A.29) family.</text>
</comment>
<feature type="repeat" description="Solcar" evidence="10">
    <location>
        <begin position="98"/>
        <end position="182"/>
    </location>
</feature>
<evidence type="ECO:0000256" key="3">
    <source>
        <dbReference type="ARBA" id="ARBA00022448"/>
    </source>
</evidence>
<comment type="subcellular location">
    <subcellularLocation>
        <location evidence="1">Mitochondrion inner membrane</location>
        <topology evidence="1">Multi-pass membrane protein</topology>
    </subcellularLocation>
</comment>
<dbReference type="GO" id="GO:0051724">
    <property type="term" value="F:NAD transmembrane transporter activity"/>
    <property type="evidence" value="ECO:0007669"/>
    <property type="project" value="TreeGrafter"/>
</dbReference>
<dbReference type="Gene3D" id="1.50.40.10">
    <property type="entry name" value="Mitochondrial carrier domain"/>
    <property type="match status" value="1"/>
</dbReference>
<dbReference type="AlphaFoldDB" id="A0AAN8G8V6"/>
<evidence type="ECO:0008006" key="14">
    <source>
        <dbReference type="Google" id="ProtNLM"/>
    </source>
</evidence>
<comment type="caution">
    <text evidence="12">The sequence shown here is derived from an EMBL/GenBank/DDBJ whole genome shotgun (WGS) entry which is preliminary data.</text>
</comment>
<evidence type="ECO:0000256" key="2">
    <source>
        <dbReference type="ARBA" id="ARBA00006375"/>
    </source>
</evidence>
<name>A0AAN8G8V6_PATCE</name>
<dbReference type="EMBL" id="JAZGQO010000018">
    <property type="protein sequence ID" value="KAK6168025.1"/>
    <property type="molecule type" value="Genomic_DNA"/>
</dbReference>
<gene>
    <name evidence="12" type="ORF">SNE40_021932</name>
</gene>
<dbReference type="InterPro" id="IPR002067">
    <property type="entry name" value="MCP"/>
</dbReference>
<keyword evidence="9 10" id="KW-0472">Membrane</keyword>
<sequence>MKAIDVNEVNNYAEVVSGGGAAFINITVTFPINKAMFRQQLYGISSFRAIGQLRKEGFRNLYRGLMPPLMQKTTSLAVMFGSFYRFQRLIDEHFSLESKYATISIAAMGAGTLEGLFTPFERVQVLMQDKKYHKDFKNTIHAFKELRTFGIREYYRGFLPILLRNGPSNVLFFVGRDYFQESFSYKGDDASVKIIKDFVGGAVLGALISTTFYPMNVVKTRMQSKVGGDFCSFHETFRIILKERDYSVRKLFRGYHLNYIRSFVSWGVINASFELLMTKVFNKSTRV</sequence>
<evidence type="ECO:0000256" key="10">
    <source>
        <dbReference type="PROSITE-ProRule" id="PRU00282"/>
    </source>
</evidence>
<dbReference type="Proteomes" id="UP001347796">
    <property type="component" value="Unassembled WGS sequence"/>
</dbReference>
<evidence type="ECO:0000256" key="4">
    <source>
        <dbReference type="ARBA" id="ARBA00022692"/>
    </source>
</evidence>
<dbReference type="InterPro" id="IPR018108">
    <property type="entry name" value="MCP_transmembrane"/>
</dbReference>
<dbReference type="PRINTS" id="PR00926">
    <property type="entry name" value="MITOCARRIER"/>
</dbReference>
<keyword evidence="6" id="KW-0999">Mitochondrion inner membrane</keyword>
<accession>A0AAN8G8V6</accession>
<organism evidence="12 13">
    <name type="scientific">Patella caerulea</name>
    <name type="common">Rayed Mediterranean limpet</name>
    <dbReference type="NCBI Taxonomy" id="87958"/>
    <lineage>
        <taxon>Eukaryota</taxon>
        <taxon>Metazoa</taxon>
        <taxon>Spiralia</taxon>
        <taxon>Lophotrochozoa</taxon>
        <taxon>Mollusca</taxon>
        <taxon>Gastropoda</taxon>
        <taxon>Patellogastropoda</taxon>
        <taxon>Patelloidea</taxon>
        <taxon>Patellidae</taxon>
        <taxon>Patella</taxon>
    </lineage>
</organism>